<dbReference type="GO" id="GO:0046872">
    <property type="term" value="F:metal ion binding"/>
    <property type="evidence" value="ECO:0007669"/>
    <property type="project" value="UniProtKB-KW"/>
</dbReference>
<dbReference type="Proteomes" id="UP000366872">
    <property type="component" value="Unassembled WGS sequence"/>
</dbReference>
<name>A0A6C2U797_PONDE</name>
<feature type="domain" description="Sulfatase N-terminal" evidence="8">
    <location>
        <begin position="481"/>
        <end position="827"/>
    </location>
</feature>
<dbReference type="Gene3D" id="2.80.10.50">
    <property type="match status" value="1"/>
</dbReference>
<evidence type="ECO:0000256" key="4">
    <source>
        <dbReference type="ARBA" id="ARBA00022729"/>
    </source>
</evidence>
<evidence type="ECO:0000256" key="3">
    <source>
        <dbReference type="ARBA" id="ARBA00022723"/>
    </source>
</evidence>
<accession>A0A6C2U797</accession>
<dbReference type="AlphaFoldDB" id="A0A6C2U797"/>
<gene>
    <name evidence="9" type="primary">atsA_221</name>
    <name evidence="9" type="ORF">PDESU_04314</name>
</gene>
<reference evidence="9 10" key="1">
    <citation type="submission" date="2019-04" db="EMBL/GenBank/DDBJ databases">
        <authorList>
            <person name="Van Vliet M D."/>
        </authorList>
    </citation>
    <scope>NUCLEOTIDE SEQUENCE [LARGE SCALE GENOMIC DNA]</scope>
    <source>
        <strain evidence="9 10">F1</strain>
    </source>
</reference>
<dbReference type="InterPro" id="IPR036116">
    <property type="entry name" value="FN3_sf"/>
</dbReference>
<evidence type="ECO:0000256" key="2">
    <source>
        <dbReference type="ARBA" id="ARBA00008779"/>
    </source>
</evidence>
<dbReference type="GO" id="GO:0004065">
    <property type="term" value="F:arylsulfatase activity"/>
    <property type="evidence" value="ECO:0007669"/>
    <property type="project" value="TreeGrafter"/>
</dbReference>
<dbReference type="SUPFAM" id="SSF49899">
    <property type="entry name" value="Concanavalin A-like lectins/glucanases"/>
    <property type="match status" value="1"/>
</dbReference>
<evidence type="ECO:0000256" key="7">
    <source>
        <dbReference type="SAM" id="SignalP"/>
    </source>
</evidence>
<dbReference type="InterPro" id="IPR017850">
    <property type="entry name" value="Alkaline_phosphatase_core_sf"/>
</dbReference>
<feature type="signal peptide" evidence="7">
    <location>
        <begin position="1"/>
        <end position="19"/>
    </location>
</feature>
<keyword evidence="4 7" id="KW-0732">Signal</keyword>
<dbReference type="Pfam" id="PF00884">
    <property type="entry name" value="Sulfatase"/>
    <property type="match status" value="1"/>
</dbReference>
<keyword evidence="6" id="KW-0106">Calcium</keyword>
<dbReference type="Gene3D" id="3.40.720.10">
    <property type="entry name" value="Alkaline Phosphatase, subunit A"/>
    <property type="match status" value="1"/>
</dbReference>
<sequence>MKKTVLLSLNVLGAVWAWASAPVGETVWLYHIDNASYITADAENDYAVTALGTSAIGDAQQFVIEDVDGTNIALKAFINGKYVQPRTADKDKLYAEATYTTNSLTHFLWSDLPSGKVRLTCVGDTDENANVSPGGASEILRSNTAETGSETEFSWGIVDGLLPIDSLVYSVNDESVTLDWDDDTSGTLDFYRVYRSSESGTNFVAIATNVAESTYADVGMPGGITYYYVVTRVDFSGVESGFSNEIAAVPNEVVRLQHLDAVNAASVLTSSGVVTQWIDQTIGGNHAVPGIGNTLYPSVSLSESGLPGVDMQSGRNSLELFSAGASDVWLDQSGGSNGFCVLVALKCDSVLAGGNDVLGNSGFGLGFSGAGDPQAWLGGQAVTSSSPWNVEGGDTLVLAFNYDDATGAYDFWESKSGTSTTGTLAAADFSTAEPVSLGSAASAARYLDGMVGEVKVFGSRLNPTHFKRQRNRLMGKWFNRPNIVLIYVDDWAWNGTPIRMDDRMRNSGMPSIMEMPNLESMAQNGMVFRNAYGSPQCTPARASIQTGQSNPRNGITVYMGNSGYYDDDSTTEGEKYYNFPVIANGSSRTFSPAAVTIPEALAPLGYACAHIGKWHIRDGSPGDEGYARHDGPTSNDEGNNYDDTTGLAGLEDPKLMTQITDDGIAFMEEQVAAGQPFYLQLSHYAMHGGWECSPESRARYQNHPDIVAYNGGEKNPEKINHTKDPAVFLGMAYELDLKIGEVRQKLVDLGIADNTYVIMMGDNGYRHDFFDELSGLSQPLHMQKWWLWQGGIRVPMVAEGPGIPAGSFTAANVANYDFLPTFVDWAGGDPARVPDLDGISLAGLMEGEAPGGDFLDRSLYFHFPHYRNTMPHSVMVKGQEAVVYFYETPVRFPAWEPIMYFDIGNDPGQYHNIYPENPARAGALYADMTNYFASVGARIPLVPNTNYVESVYMNVSEYDKRVAGGPFIGTRTAESDESGPTTFSEYWMDSWGVDIGSSTNDFDGDGTLNLAEYALGGNPTNALDPGAIPTFTRSEGGFNYTHMRRNDDSGLLYTIESTTNLVSGVWTNAGYTVDGIHATAGTFDSITNAIPVSDDDTFIRLRIDQQ</sequence>
<evidence type="ECO:0000256" key="1">
    <source>
        <dbReference type="ARBA" id="ARBA00001913"/>
    </source>
</evidence>
<evidence type="ECO:0000256" key="6">
    <source>
        <dbReference type="ARBA" id="ARBA00022837"/>
    </source>
</evidence>
<dbReference type="CDD" id="cd00257">
    <property type="entry name" value="beta-trefoil_FSCN-like"/>
    <property type="match status" value="1"/>
</dbReference>
<dbReference type="PANTHER" id="PTHR42693">
    <property type="entry name" value="ARYLSULFATASE FAMILY MEMBER"/>
    <property type="match status" value="1"/>
</dbReference>
<keyword evidence="3" id="KW-0479">Metal-binding</keyword>
<dbReference type="InterPro" id="IPR013783">
    <property type="entry name" value="Ig-like_fold"/>
</dbReference>
<feature type="chain" id="PRO_5028898162" evidence="7">
    <location>
        <begin position="20"/>
        <end position="1106"/>
    </location>
</feature>
<dbReference type="InterPro" id="IPR050738">
    <property type="entry name" value="Sulfatase"/>
</dbReference>
<dbReference type="SUPFAM" id="SSF49265">
    <property type="entry name" value="Fibronectin type III"/>
    <property type="match status" value="1"/>
</dbReference>
<proteinExistence type="inferred from homology"/>
<dbReference type="InterPro" id="IPR013320">
    <property type="entry name" value="ConA-like_dom_sf"/>
</dbReference>
<evidence type="ECO:0000313" key="9">
    <source>
        <dbReference type="EMBL" id="VGO15729.1"/>
    </source>
</evidence>
<evidence type="ECO:0000259" key="8">
    <source>
        <dbReference type="Pfam" id="PF00884"/>
    </source>
</evidence>
<dbReference type="EMBL" id="CAAHFG010000003">
    <property type="protein sequence ID" value="VGO15729.1"/>
    <property type="molecule type" value="Genomic_DNA"/>
</dbReference>
<comment type="cofactor">
    <cofactor evidence="1">
        <name>Ca(2+)</name>
        <dbReference type="ChEBI" id="CHEBI:29108"/>
    </cofactor>
</comment>
<dbReference type="RefSeq" id="WP_222847267.1">
    <property type="nucleotide sequence ID" value="NZ_CAAHFG010000003.1"/>
</dbReference>
<evidence type="ECO:0000256" key="5">
    <source>
        <dbReference type="ARBA" id="ARBA00022801"/>
    </source>
</evidence>
<keyword evidence="10" id="KW-1185">Reference proteome</keyword>
<comment type="similarity">
    <text evidence="2">Belongs to the sulfatase family.</text>
</comment>
<dbReference type="Gene3D" id="2.60.40.10">
    <property type="entry name" value="Immunoglobulins"/>
    <property type="match status" value="1"/>
</dbReference>
<evidence type="ECO:0000313" key="10">
    <source>
        <dbReference type="Proteomes" id="UP000366872"/>
    </source>
</evidence>
<dbReference type="PANTHER" id="PTHR42693:SF42">
    <property type="entry name" value="ARYLSULFATASE G"/>
    <property type="match status" value="1"/>
</dbReference>
<dbReference type="InterPro" id="IPR018247">
    <property type="entry name" value="EF_Hand_1_Ca_BS"/>
</dbReference>
<keyword evidence="5" id="KW-0378">Hydrolase</keyword>
<dbReference type="PROSITE" id="PS00018">
    <property type="entry name" value="EF_HAND_1"/>
    <property type="match status" value="1"/>
</dbReference>
<dbReference type="SUPFAM" id="SSF53649">
    <property type="entry name" value="Alkaline phosphatase-like"/>
    <property type="match status" value="1"/>
</dbReference>
<protein>
    <submittedName>
        <fullName evidence="9">Arylsulfatase</fullName>
    </submittedName>
</protein>
<dbReference type="InterPro" id="IPR000917">
    <property type="entry name" value="Sulfatase_N"/>
</dbReference>
<organism evidence="9 10">
    <name type="scientific">Pontiella desulfatans</name>
    <dbReference type="NCBI Taxonomy" id="2750659"/>
    <lineage>
        <taxon>Bacteria</taxon>
        <taxon>Pseudomonadati</taxon>
        <taxon>Kiritimatiellota</taxon>
        <taxon>Kiritimatiellia</taxon>
        <taxon>Kiritimatiellales</taxon>
        <taxon>Pontiellaceae</taxon>
        <taxon>Pontiella</taxon>
    </lineage>
</organism>